<keyword evidence="2" id="KW-1185">Reference proteome</keyword>
<dbReference type="InterPro" id="IPR036388">
    <property type="entry name" value="WH-like_DNA-bd_sf"/>
</dbReference>
<dbReference type="NCBIfam" id="TIGR00738">
    <property type="entry name" value="rrf2_super"/>
    <property type="match status" value="1"/>
</dbReference>
<dbReference type="GO" id="GO:0005829">
    <property type="term" value="C:cytosol"/>
    <property type="evidence" value="ECO:0007669"/>
    <property type="project" value="TreeGrafter"/>
</dbReference>
<dbReference type="PROSITE" id="PS51197">
    <property type="entry name" value="HTH_RRF2_2"/>
    <property type="match status" value="1"/>
</dbReference>
<dbReference type="Pfam" id="PF02082">
    <property type="entry name" value="Rrf2"/>
    <property type="match status" value="1"/>
</dbReference>
<dbReference type="AlphaFoldDB" id="A0A5M4FJ09"/>
<dbReference type="RefSeq" id="WP_149688058.1">
    <property type="nucleotide sequence ID" value="NZ_SDPQ02000001.1"/>
</dbReference>
<name>A0A5M4FJ09_9ACTN</name>
<comment type="caution">
    <text evidence="1">The sequence shown here is derived from an EMBL/GenBank/DDBJ whole genome shotgun (WGS) entry which is preliminary data.</text>
</comment>
<protein>
    <submittedName>
        <fullName evidence="1">Rrf2 family transcriptional regulator</fullName>
    </submittedName>
</protein>
<dbReference type="PROSITE" id="PS01332">
    <property type="entry name" value="HTH_RRF2_1"/>
    <property type="match status" value="1"/>
</dbReference>
<sequence length="164" mass="17383">MKMSAGVEWALHCCTVLSTATAPVPAHRLAELHGVSRTYLAKHLQALSKAGLIHAVEGRDGGYELSRPAAEVTVYDVVRAVDGPEAAFRCTEIRQQGPLPATGEACKVPCGIAKVMATAERAWRDSLRGVTIGDLAATVDTNLPGTWDSVRHWLGAGTASEPVR</sequence>
<accession>A0A5M4FJ09</accession>
<reference evidence="1" key="1">
    <citation type="submission" date="2019-09" db="EMBL/GenBank/DDBJ databases">
        <authorList>
            <person name="Li J."/>
        </authorList>
    </citation>
    <scope>NUCLEOTIDE SEQUENCE [LARGE SCALE GENOMIC DNA]</scope>
    <source>
        <strain evidence="1">JCM 14732</strain>
    </source>
</reference>
<dbReference type="InterPro" id="IPR036390">
    <property type="entry name" value="WH_DNA-bd_sf"/>
</dbReference>
<dbReference type="PANTHER" id="PTHR33221">
    <property type="entry name" value="WINGED HELIX-TURN-HELIX TRANSCRIPTIONAL REGULATOR, RRF2 FAMILY"/>
    <property type="match status" value="1"/>
</dbReference>
<dbReference type="OrthoDB" id="9808360at2"/>
<dbReference type="InterPro" id="IPR000944">
    <property type="entry name" value="Tscrpt_reg_Rrf2"/>
</dbReference>
<proteinExistence type="predicted"/>
<dbReference type="GO" id="GO:0003700">
    <property type="term" value="F:DNA-binding transcription factor activity"/>
    <property type="evidence" value="ECO:0007669"/>
    <property type="project" value="TreeGrafter"/>
</dbReference>
<dbReference type="PANTHER" id="PTHR33221:SF13">
    <property type="entry name" value="TRANSCRIPTIONAL REGULATOR-RELATED"/>
    <property type="match status" value="1"/>
</dbReference>
<organism evidence="1 2">
    <name type="scientific">Aeromicrobium ginsengisoli</name>
    <dbReference type="NCBI Taxonomy" id="363867"/>
    <lineage>
        <taxon>Bacteria</taxon>
        <taxon>Bacillati</taxon>
        <taxon>Actinomycetota</taxon>
        <taxon>Actinomycetes</taxon>
        <taxon>Propionibacteriales</taxon>
        <taxon>Nocardioidaceae</taxon>
        <taxon>Aeromicrobium</taxon>
    </lineage>
</organism>
<evidence type="ECO:0000313" key="1">
    <source>
        <dbReference type="EMBL" id="KAA1399948.1"/>
    </source>
</evidence>
<dbReference type="Gene3D" id="1.10.10.10">
    <property type="entry name" value="Winged helix-like DNA-binding domain superfamily/Winged helix DNA-binding domain"/>
    <property type="match status" value="1"/>
</dbReference>
<dbReference type="EMBL" id="SDPQ02000001">
    <property type="protein sequence ID" value="KAA1399948.1"/>
    <property type="molecule type" value="Genomic_DNA"/>
</dbReference>
<gene>
    <name evidence="1" type="ORF">ESP70_004120</name>
</gene>
<dbReference type="SUPFAM" id="SSF46785">
    <property type="entry name" value="Winged helix' DNA-binding domain"/>
    <property type="match status" value="1"/>
</dbReference>
<dbReference type="Proteomes" id="UP000380867">
    <property type="component" value="Unassembled WGS sequence"/>
</dbReference>
<evidence type="ECO:0000313" key="2">
    <source>
        <dbReference type="Proteomes" id="UP000380867"/>
    </source>
</evidence>
<dbReference type="InterPro" id="IPR030489">
    <property type="entry name" value="TR_Rrf2-type_CS"/>
</dbReference>